<name>A0ABS3D2K3_9ALTE</name>
<feature type="region of interest" description="Disordered" evidence="1">
    <location>
        <begin position="47"/>
        <end position="93"/>
    </location>
</feature>
<dbReference type="EMBL" id="JAFKCS010000904">
    <property type="protein sequence ID" value="MBN7823578.1"/>
    <property type="molecule type" value="Genomic_DNA"/>
</dbReference>
<protein>
    <submittedName>
        <fullName evidence="2">Uncharacterized protein</fullName>
    </submittedName>
</protein>
<sequence>GLQPRPAHQSVAAEAPPTVSGSPDEVRERGYGFPDFIRATADLARATGCPCRSGFSRDSRTRASPPKRLPRSGSPDEVRGRGHGFPDFIRATG</sequence>
<accession>A0ABS3D2K3</accession>
<evidence type="ECO:0000256" key="1">
    <source>
        <dbReference type="SAM" id="MobiDB-lite"/>
    </source>
</evidence>
<reference evidence="2 3" key="1">
    <citation type="submission" date="2021-03" db="EMBL/GenBank/DDBJ databases">
        <title>novel species isolated from a fishpond in China.</title>
        <authorList>
            <person name="Lu H."/>
            <person name="Cai Z."/>
        </authorList>
    </citation>
    <scope>NUCLEOTIDE SEQUENCE [LARGE SCALE GENOMIC DNA]</scope>
    <source>
        <strain evidence="2 3">Y57</strain>
    </source>
</reference>
<organism evidence="2 3">
    <name type="scientific">Bowmanella yangjiangensis</name>
    <dbReference type="NCBI Taxonomy" id="2811230"/>
    <lineage>
        <taxon>Bacteria</taxon>
        <taxon>Pseudomonadati</taxon>
        <taxon>Pseudomonadota</taxon>
        <taxon>Gammaproteobacteria</taxon>
        <taxon>Alteromonadales</taxon>
        <taxon>Alteromonadaceae</taxon>
        <taxon>Bowmanella</taxon>
    </lineage>
</organism>
<evidence type="ECO:0000313" key="3">
    <source>
        <dbReference type="Proteomes" id="UP000663992"/>
    </source>
</evidence>
<feature type="non-terminal residue" evidence="2">
    <location>
        <position position="1"/>
    </location>
</feature>
<proteinExistence type="predicted"/>
<feature type="region of interest" description="Disordered" evidence="1">
    <location>
        <begin position="1"/>
        <end position="30"/>
    </location>
</feature>
<dbReference type="RefSeq" id="WP_206597259.1">
    <property type="nucleotide sequence ID" value="NZ_JAFKCS010000904.1"/>
</dbReference>
<dbReference type="Proteomes" id="UP000663992">
    <property type="component" value="Unassembled WGS sequence"/>
</dbReference>
<comment type="caution">
    <text evidence="2">The sequence shown here is derived from an EMBL/GenBank/DDBJ whole genome shotgun (WGS) entry which is preliminary data.</text>
</comment>
<keyword evidence="3" id="KW-1185">Reference proteome</keyword>
<gene>
    <name evidence="2" type="ORF">J0A65_27160</name>
</gene>
<evidence type="ECO:0000313" key="2">
    <source>
        <dbReference type="EMBL" id="MBN7823578.1"/>
    </source>
</evidence>